<evidence type="ECO:0000259" key="4">
    <source>
        <dbReference type="PROSITE" id="PS50234"/>
    </source>
</evidence>
<dbReference type="SMART" id="SM00327">
    <property type="entry name" value="VWA"/>
    <property type="match status" value="1"/>
</dbReference>
<dbReference type="InterPro" id="IPR036465">
    <property type="entry name" value="vWFA_dom_sf"/>
</dbReference>
<comment type="caution">
    <text evidence="5">The sequence shown here is derived from an EMBL/GenBank/DDBJ whole genome shotgun (WGS) entry which is preliminary data.</text>
</comment>
<dbReference type="Pfam" id="PF12034">
    <property type="entry name" value="YfbK_C"/>
    <property type="match status" value="1"/>
</dbReference>
<dbReference type="PROSITE" id="PS50234">
    <property type="entry name" value="VWFA"/>
    <property type="match status" value="1"/>
</dbReference>
<dbReference type="SUPFAM" id="SSF48452">
    <property type="entry name" value="TPR-like"/>
    <property type="match status" value="1"/>
</dbReference>
<accession>A0ABU9B3A6</accession>
<evidence type="ECO:0000256" key="3">
    <source>
        <dbReference type="SAM" id="Phobius"/>
    </source>
</evidence>
<keyword evidence="3" id="KW-0472">Membrane</keyword>
<sequence length="1325" mass="141538">MNDDTDKPLNPVGDAALEARITAWVLGEASPFEAAELEEICNRDPEARLFERRLRVLHGFVTADRKAGPDEAWKLPAEKRAKIEALFDDEPVVEKEEVIELPKIVNRGQTGRRALLALAACTVISAAGWALFSSVGVSSKEALAMKSKVEVSPMNGEREARNRLVELRGIIVDRAENNFAYDAPASPAVRGPLPAEEPAAQIDSLAAVEAKGERGQVMEESLARLEEKPALSRSKSSVEVPSQAQARRYLDLEKSSPMATMKPAAVADSGPAPEVAAGDVPAPTTAPTATAATGAIALNDFSDHQMLGKELGAARSGKPADLEADAVTRFGRAADASAPEGASSLNTRSRSETPLFDSKASIGGVLRFGEAELAQPSTESGRVAGGPPASNSVGGWSSWGGVRGDANAPARPASGAAEDHFFAHGATQQATGDTFGMAADGIVGGLKSDLSLEYNSAVTNAPTGSGGGAILGIPADPSVGVNKIMTAGQRSGQGEINRNSIDAILSNTDRPEAEVAGDLKKDVTLMMNGSVSNFTVDPEADTAGAKVQAQTALGANAADRDAAWFMKQEATKQLPELQLAEGKKSADGPYSGLAQKEMIRRQSAVATSDALRDEGRDAYAKGDYKAAVDKYKASLDVLPDAEMVKDRRDYLNQVLSDGSTALGESYRKVGKYEEARQLAGDTLARDPNNVQAKALQDYLDDPIRTNPALTYGDDKNTDEVRRKLYMAEGNYNLGKFDDASKAYEDVLRTDPYNKAARRGMESVASAKANYYRAAYDQTRAELLAQVDRAWETAVPPEEGSKGLKDLAKAKDDVSASMSEVSDEEVILKLDKAIHEGEEKLQQDPNSTEIQAQLQQLGRVRDGFRSEIETKAKSEKKQEQNKAPEPVALAETATAAEPFSTFSLHVSDASFKMAKAALDRGEVPAADGIRPEEFYNAFDYGDAAPANGEPVVCAVEQCAHPALPQRNLLRIGVRTGSQGRGGSTPLNLTLLLDSSGSMEREDRNAGLVNAVQQLSGLLKEGDTVSVIGFARQPRLLVDRLPGNRAQELNAILARTPSEGGTNLEEGLKLGEELALRQFNPAAQNRIVLFTDGAANLGDAKPETLQAKVELMRQHGIAFDAAGFGTEGLNDKLLERLTRNGNGRYYIVDRAEDADAGFAKQLAGAFRPAAENVKVQVRFNPARVAKYKLIGFEEHRLKKEDFRNDSVDAAEMAAEEAGNALYQIETLPQGEGEVGEVSVRFRDAASGQMVERTWTIPYEAQAPAFDQATPSIELAGLAAFAAEKLRAAPMAEAVDFQQLAPVMAKVKARYANSKPVAELESMIGKLK</sequence>
<dbReference type="InterPro" id="IPR011990">
    <property type="entry name" value="TPR-like_helical_dom_sf"/>
</dbReference>
<evidence type="ECO:0000256" key="1">
    <source>
        <dbReference type="PROSITE-ProRule" id="PRU00339"/>
    </source>
</evidence>
<evidence type="ECO:0000313" key="6">
    <source>
        <dbReference type="Proteomes" id="UP001371305"/>
    </source>
</evidence>
<feature type="region of interest" description="Disordered" evidence="2">
    <location>
        <begin position="376"/>
        <end position="415"/>
    </location>
</feature>
<evidence type="ECO:0000313" key="5">
    <source>
        <dbReference type="EMBL" id="MEK7953732.1"/>
    </source>
</evidence>
<dbReference type="SMART" id="SM00028">
    <property type="entry name" value="TPR"/>
    <property type="match status" value="3"/>
</dbReference>
<dbReference type="InterPro" id="IPR021908">
    <property type="entry name" value="YfbK_C"/>
</dbReference>
<name>A0ABU9B3A6_9BACT</name>
<feature type="repeat" description="TPR" evidence="1">
    <location>
        <begin position="656"/>
        <end position="689"/>
    </location>
</feature>
<dbReference type="PROSITE" id="PS50005">
    <property type="entry name" value="TPR"/>
    <property type="match status" value="2"/>
</dbReference>
<dbReference type="SUPFAM" id="SSF53300">
    <property type="entry name" value="vWA-like"/>
    <property type="match status" value="1"/>
</dbReference>
<dbReference type="Gene3D" id="1.25.40.10">
    <property type="entry name" value="Tetratricopeptide repeat domain"/>
    <property type="match status" value="1"/>
</dbReference>
<organism evidence="5 6">
    <name type="scientific">Luteolibacter soli</name>
    <dbReference type="NCBI Taxonomy" id="3135280"/>
    <lineage>
        <taxon>Bacteria</taxon>
        <taxon>Pseudomonadati</taxon>
        <taxon>Verrucomicrobiota</taxon>
        <taxon>Verrucomicrobiia</taxon>
        <taxon>Verrucomicrobiales</taxon>
        <taxon>Verrucomicrobiaceae</taxon>
        <taxon>Luteolibacter</taxon>
    </lineage>
</organism>
<feature type="repeat" description="TPR" evidence="1">
    <location>
        <begin position="608"/>
        <end position="641"/>
    </location>
</feature>
<keyword evidence="3" id="KW-1133">Transmembrane helix</keyword>
<dbReference type="InterPro" id="IPR022156">
    <property type="entry name" value="Uncharacterised_YfbK_N"/>
</dbReference>
<proteinExistence type="predicted"/>
<dbReference type="RefSeq" id="WP_341407498.1">
    <property type="nucleotide sequence ID" value="NZ_JBBUKT010000013.1"/>
</dbReference>
<feature type="domain" description="VWFA" evidence="4">
    <location>
        <begin position="986"/>
        <end position="1160"/>
    </location>
</feature>
<gene>
    <name evidence="5" type="ORF">WKV53_24670</name>
</gene>
<dbReference type="InterPro" id="IPR019734">
    <property type="entry name" value="TPR_rpt"/>
</dbReference>
<keyword evidence="3" id="KW-0812">Transmembrane</keyword>
<evidence type="ECO:0000256" key="2">
    <source>
        <dbReference type="SAM" id="MobiDB-lite"/>
    </source>
</evidence>
<feature type="region of interest" description="Disordered" evidence="2">
    <location>
        <begin position="254"/>
        <end position="278"/>
    </location>
</feature>
<feature type="transmembrane region" description="Helical" evidence="3">
    <location>
        <begin position="114"/>
        <end position="132"/>
    </location>
</feature>
<dbReference type="Pfam" id="PF13519">
    <property type="entry name" value="VWA_2"/>
    <property type="match status" value="1"/>
</dbReference>
<keyword evidence="6" id="KW-1185">Reference proteome</keyword>
<dbReference type="InterPro" id="IPR002035">
    <property type="entry name" value="VWF_A"/>
</dbReference>
<feature type="region of interest" description="Disordered" evidence="2">
    <location>
        <begin position="333"/>
        <end position="356"/>
    </location>
</feature>
<keyword evidence="1" id="KW-0802">TPR repeat</keyword>
<dbReference type="Gene3D" id="3.40.50.410">
    <property type="entry name" value="von Willebrand factor, type A domain"/>
    <property type="match status" value="1"/>
</dbReference>
<dbReference type="Proteomes" id="UP001371305">
    <property type="component" value="Unassembled WGS sequence"/>
</dbReference>
<protein>
    <submittedName>
        <fullName evidence="5">von Willebrand factor type A domain-containing protein</fullName>
    </submittedName>
</protein>
<feature type="compositionally biased region" description="Low complexity" evidence="2">
    <location>
        <begin position="404"/>
        <end position="415"/>
    </location>
</feature>
<reference evidence="5 6" key="1">
    <citation type="submission" date="2024-04" db="EMBL/GenBank/DDBJ databases">
        <title>Luteolibacter sp. isolated from soil.</title>
        <authorList>
            <person name="An J."/>
        </authorList>
    </citation>
    <scope>NUCLEOTIDE SEQUENCE [LARGE SCALE GENOMIC DNA]</scope>
    <source>
        <strain evidence="5 6">Y139</strain>
    </source>
</reference>
<dbReference type="EMBL" id="JBBUKT010000013">
    <property type="protein sequence ID" value="MEK7953732.1"/>
    <property type="molecule type" value="Genomic_DNA"/>
</dbReference>
<dbReference type="Pfam" id="PF12450">
    <property type="entry name" value="vWF_A"/>
    <property type="match status" value="1"/>
</dbReference>